<dbReference type="EMBL" id="JARK01001537">
    <property type="protein sequence ID" value="EYB91818.1"/>
    <property type="molecule type" value="Genomic_DNA"/>
</dbReference>
<reference evidence="3" key="1">
    <citation type="journal article" date="2015" name="Nat. Genet.">
        <title>The genome and transcriptome of the zoonotic hookworm Ancylostoma ceylanicum identify infection-specific gene families.</title>
        <authorList>
            <person name="Schwarz E.M."/>
            <person name="Hu Y."/>
            <person name="Antoshechkin I."/>
            <person name="Miller M.M."/>
            <person name="Sternberg P.W."/>
            <person name="Aroian R.V."/>
        </authorList>
    </citation>
    <scope>NUCLEOTIDE SEQUENCE</scope>
    <source>
        <strain evidence="3">HY135</strain>
    </source>
</reference>
<evidence type="ECO:0000313" key="2">
    <source>
        <dbReference type="EMBL" id="EYB91818.1"/>
    </source>
</evidence>
<evidence type="ECO:0000313" key="3">
    <source>
        <dbReference type="Proteomes" id="UP000024635"/>
    </source>
</evidence>
<feature type="region of interest" description="Disordered" evidence="1">
    <location>
        <begin position="1"/>
        <end position="42"/>
    </location>
</feature>
<name>A0A016SM85_9BILA</name>
<evidence type="ECO:0000256" key="1">
    <source>
        <dbReference type="SAM" id="MobiDB-lite"/>
    </source>
</evidence>
<proteinExistence type="predicted"/>
<dbReference type="Proteomes" id="UP000024635">
    <property type="component" value="Unassembled WGS sequence"/>
</dbReference>
<accession>A0A016SM85</accession>
<keyword evidence="3" id="KW-1185">Reference proteome</keyword>
<gene>
    <name evidence="2" type="primary">Acey_s0201.g1717</name>
    <name evidence="2" type="ORF">Y032_0201g1717</name>
</gene>
<dbReference type="AlphaFoldDB" id="A0A016SM85"/>
<sequence>MTAIRCADRSKNLADGPKKPPQGFHTFDASGKKKGGEKRAGNLNNRLVISAKKSTWEYKSHYEWLLRRSVLSL</sequence>
<protein>
    <submittedName>
        <fullName evidence="2">Uncharacterized protein</fullName>
    </submittedName>
</protein>
<comment type="caution">
    <text evidence="2">The sequence shown here is derived from an EMBL/GenBank/DDBJ whole genome shotgun (WGS) entry which is preliminary data.</text>
</comment>
<organism evidence="2 3">
    <name type="scientific">Ancylostoma ceylanicum</name>
    <dbReference type="NCBI Taxonomy" id="53326"/>
    <lineage>
        <taxon>Eukaryota</taxon>
        <taxon>Metazoa</taxon>
        <taxon>Ecdysozoa</taxon>
        <taxon>Nematoda</taxon>
        <taxon>Chromadorea</taxon>
        <taxon>Rhabditida</taxon>
        <taxon>Rhabditina</taxon>
        <taxon>Rhabditomorpha</taxon>
        <taxon>Strongyloidea</taxon>
        <taxon>Ancylostomatidae</taxon>
        <taxon>Ancylostomatinae</taxon>
        <taxon>Ancylostoma</taxon>
    </lineage>
</organism>
<feature type="compositionally biased region" description="Basic and acidic residues" evidence="1">
    <location>
        <begin position="1"/>
        <end position="18"/>
    </location>
</feature>